<evidence type="ECO:0000313" key="1">
    <source>
        <dbReference type="EMBL" id="CAB4130672.1"/>
    </source>
</evidence>
<organism evidence="1">
    <name type="scientific">uncultured Caudovirales phage</name>
    <dbReference type="NCBI Taxonomy" id="2100421"/>
    <lineage>
        <taxon>Viruses</taxon>
        <taxon>Duplodnaviria</taxon>
        <taxon>Heunggongvirae</taxon>
        <taxon>Uroviricota</taxon>
        <taxon>Caudoviricetes</taxon>
        <taxon>Peduoviridae</taxon>
        <taxon>Maltschvirus</taxon>
        <taxon>Maltschvirus maltsch</taxon>
    </lineage>
</organism>
<accession>A0A6J5LB28</accession>
<proteinExistence type="predicted"/>
<dbReference type="EMBL" id="LR796246">
    <property type="protein sequence ID" value="CAB4130672.1"/>
    <property type="molecule type" value="Genomic_DNA"/>
</dbReference>
<gene>
    <name evidence="1" type="ORF">UFOVP133_10</name>
</gene>
<sequence length="66" mass="7478">MNDNVKMEHMTMKEYIAVAMMSELATKDAVLKMISDGELSATKIVESCFNWADIFMAVRESRNAKT</sequence>
<reference evidence="1" key="1">
    <citation type="submission" date="2020-04" db="EMBL/GenBank/DDBJ databases">
        <authorList>
            <person name="Chiriac C."/>
            <person name="Salcher M."/>
            <person name="Ghai R."/>
            <person name="Kavagutti S V."/>
        </authorList>
    </citation>
    <scope>NUCLEOTIDE SEQUENCE</scope>
</reference>
<protein>
    <submittedName>
        <fullName evidence="1">Uncharacterized protein</fullName>
    </submittedName>
</protein>
<name>A0A6J5LB28_9CAUD</name>